<dbReference type="EMBL" id="JAKKPZ010000008">
    <property type="protein sequence ID" value="KAI1718140.1"/>
    <property type="molecule type" value="Genomic_DNA"/>
</dbReference>
<gene>
    <name evidence="8" type="ORF">DdX_06555</name>
</gene>
<evidence type="ECO:0000256" key="1">
    <source>
        <dbReference type="ARBA" id="ARBA00004141"/>
    </source>
</evidence>
<proteinExistence type="predicted"/>
<name>A0AAD4N7U4_9BILA</name>
<evidence type="ECO:0000259" key="7">
    <source>
        <dbReference type="Pfam" id="PF00520"/>
    </source>
</evidence>
<comment type="subcellular location">
    <subcellularLocation>
        <location evidence="1">Membrane</location>
        <topology evidence="1">Multi-pass membrane protein</topology>
    </subcellularLocation>
</comment>
<protein>
    <submittedName>
        <fullName evidence="8">Ion transport protein domain-containing protein</fullName>
    </submittedName>
</protein>
<feature type="region of interest" description="Disordered" evidence="5">
    <location>
        <begin position="678"/>
        <end position="707"/>
    </location>
</feature>
<feature type="compositionally biased region" description="Polar residues" evidence="5">
    <location>
        <begin position="678"/>
        <end position="693"/>
    </location>
</feature>
<dbReference type="GO" id="GO:0005249">
    <property type="term" value="F:voltage-gated potassium channel activity"/>
    <property type="evidence" value="ECO:0007669"/>
    <property type="project" value="InterPro"/>
</dbReference>
<reference evidence="8" key="1">
    <citation type="submission" date="2022-01" db="EMBL/GenBank/DDBJ databases">
        <title>Genome Sequence Resource for Two Populations of Ditylenchus destructor, the Migratory Endoparasitic Phytonematode.</title>
        <authorList>
            <person name="Zhang H."/>
            <person name="Lin R."/>
            <person name="Xie B."/>
        </authorList>
    </citation>
    <scope>NUCLEOTIDE SEQUENCE</scope>
    <source>
        <strain evidence="8">BazhouSP</strain>
    </source>
</reference>
<feature type="region of interest" description="Disordered" evidence="5">
    <location>
        <begin position="408"/>
        <end position="433"/>
    </location>
</feature>
<feature type="domain" description="Ion transport" evidence="7">
    <location>
        <begin position="64"/>
        <end position="286"/>
    </location>
</feature>
<dbReference type="Pfam" id="PF00520">
    <property type="entry name" value="Ion_trans"/>
    <property type="match status" value="1"/>
</dbReference>
<dbReference type="Gene3D" id="1.10.287.70">
    <property type="match status" value="1"/>
</dbReference>
<comment type="caution">
    <text evidence="8">The sequence shown here is derived from an EMBL/GenBank/DDBJ whole genome shotgun (WGS) entry which is preliminary data.</text>
</comment>
<feature type="transmembrane region" description="Helical" evidence="6">
    <location>
        <begin position="246"/>
        <end position="263"/>
    </location>
</feature>
<sequence>MLDPAEINSVRRRYFSRQQEKENRTLHQRIQLAHRQLRSNVYNFLERPNSTLGVLYHVAVFSYIIFLYCLSAATDHNSEKLVEIIHKMEIVLAVYFLSEFVARLWSVGADGKYQGFMGRLAYLKRPVCMMDVLILCATVFVVLVEYRFVENTAANVDKLRFLQILRLFHIDRQMTTWKLIRKMIRRSRYELMSAYYIAFMVFLTLAVCVYNIETGEESEVLDALLQTNQSDTVNNNDPVFNNFGDSFWFSIVSVLTIGYGDIVPRHWQSKVVVCFFSYIGLSIFSAASGLVGVGMSLMLHNQNKQKKKSKVRDLAARVIQTWFKYCFILRYCAKLQHVEERIRKARFLAKRAGERRVMKKPLRLPRALIKQLSMQDMKSSAGDGHTNEPFISKSLMRSATNVMIPDKILEDQPSSPTSSIPRSSPVLSRKRIPSPSSSIRRMLLDPELSPNSSAVSFLIEYTARAAENGAAQRRASGFAFFRPNVFMESSRLLERRGTSVDSDGGLHETASTISLDFSDEEKILDYYYDPYRSHSNSISHRSEDNSSVFDESLTGHYRAILRMIYFFLFITIRKRFKRARKPYELMDAEAELCEMEHQRAQKFKELELRLEATIGGKAMPSALECPQPLDGDIDESQFTPSSIQRRVEICENKMVDLERKAQFIEQMANLILKNMQNSMKASSDDSSQGGTTNSVLLPPPSPRSSANTIVGVSAARRQLMQRIRTNSVKHE</sequence>
<dbReference type="PANTHER" id="PTHR47735">
    <property type="entry name" value="POTASSIUM VOLTAGE-GATED CHANNEL SUBFAMILY KQT MEMBER 4"/>
    <property type="match status" value="1"/>
</dbReference>
<evidence type="ECO:0000256" key="5">
    <source>
        <dbReference type="SAM" id="MobiDB-lite"/>
    </source>
</evidence>
<feature type="transmembrane region" description="Helical" evidence="6">
    <location>
        <begin position="275"/>
        <end position="299"/>
    </location>
</feature>
<keyword evidence="2 6" id="KW-0812">Transmembrane</keyword>
<keyword evidence="3 6" id="KW-1133">Transmembrane helix</keyword>
<accession>A0AAD4N7U4</accession>
<evidence type="ECO:0000256" key="2">
    <source>
        <dbReference type="ARBA" id="ARBA00022692"/>
    </source>
</evidence>
<evidence type="ECO:0000313" key="9">
    <source>
        <dbReference type="Proteomes" id="UP001201812"/>
    </source>
</evidence>
<dbReference type="PANTHER" id="PTHR47735:SF9">
    <property type="entry name" value="POTASSIUM VOLTAGE-GATED CHANNEL SUBFAMILY KQT MEMBER 4-LIKE ISOFORM X1"/>
    <property type="match status" value="1"/>
</dbReference>
<evidence type="ECO:0000256" key="6">
    <source>
        <dbReference type="SAM" id="Phobius"/>
    </source>
</evidence>
<keyword evidence="4 6" id="KW-0472">Membrane</keyword>
<feature type="transmembrane region" description="Helical" evidence="6">
    <location>
        <begin position="54"/>
        <end position="70"/>
    </location>
</feature>
<dbReference type="Proteomes" id="UP001201812">
    <property type="component" value="Unassembled WGS sequence"/>
</dbReference>
<dbReference type="Gene3D" id="1.20.120.350">
    <property type="entry name" value="Voltage-gated potassium channels. Chain C"/>
    <property type="match status" value="1"/>
</dbReference>
<dbReference type="SUPFAM" id="SSF81324">
    <property type="entry name" value="Voltage-gated potassium channels"/>
    <property type="match status" value="1"/>
</dbReference>
<dbReference type="PRINTS" id="PR01459">
    <property type="entry name" value="KCNQCHANNEL"/>
</dbReference>
<evidence type="ECO:0000256" key="4">
    <source>
        <dbReference type="ARBA" id="ARBA00023136"/>
    </source>
</evidence>
<evidence type="ECO:0000313" key="8">
    <source>
        <dbReference type="EMBL" id="KAI1718140.1"/>
    </source>
</evidence>
<dbReference type="InterPro" id="IPR027359">
    <property type="entry name" value="Volt_channel_dom_sf"/>
</dbReference>
<feature type="transmembrane region" description="Helical" evidence="6">
    <location>
        <begin position="191"/>
        <end position="212"/>
    </location>
</feature>
<organism evidence="8 9">
    <name type="scientific">Ditylenchus destructor</name>
    <dbReference type="NCBI Taxonomy" id="166010"/>
    <lineage>
        <taxon>Eukaryota</taxon>
        <taxon>Metazoa</taxon>
        <taxon>Ecdysozoa</taxon>
        <taxon>Nematoda</taxon>
        <taxon>Chromadorea</taxon>
        <taxon>Rhabditida</taxon>
        <taxon>Tylenchina</taxon>
        <taxon>Tylenchomorpha</taxon>
        <taxon>Sphaerularioidea</taxon>
        <taxon>Anguinidae</taxon>
        <taxon>Anguininae</taxon>
        <taxon>Ditylenchus</taxon>
    </lineage>
</organism>
<feature type="compositionally biased region" description="Low complexity" evidence="5">
    <location>
        <begin position="413"/>
        <end position="425"/>
    </location>
</feature>
<dbReference type="InterPro" id="IPR005821">
    <property type="entry name" value="Ion_trans_dom"/>
</dbReference>
<dbReference type="GO" id="GO:0008076">
    <property type="term" value="C:voltage-gated potassium channel complex"/>
    <property type="evidence" value="ECO:0007669"/>
    <property type="project" value="TreeGrafter"/>
</dbReference>
<evidence type="ECO:0000256" key="3">
    <source>
        <dbReference type="ARBA" id="ARBA00022989"/>
    </source>
</evidence>
<keyword evidence="9" id="KW-1185">Reference proteome</keyword>
<feature type="transmembrane region" description="Helical" evidence="6">
    <location>
        <begin position="90"/>
        <end position="109"/>
    </location>
</feature>
<dbReference type="InterPro" id="IPR003937">
    <property type="entry name" value="K_chnl_volt-dep_KCNQ"/>
</dbReference>
<dbReference type="AlphaFoldDB" id="A0AAD4N7U4"/>
<feature type="transmembrane region" description="Helical" evidence="6">
    <location>
        <begin position="129"/>
        <end position="149"/>
    </location>
</feature>